<dbReference type="EMBL" id="ACLN01000004">
    <property type="protein sequence ID" value="EEW52161.1"/>
    <property type="molecule type" value="Genomic_DNA"/>
</dbReference>
<proteinExistence type="predicted"/>
<gene>
    <name evidence="1" type="ORF">HMPREF0520_0482</name>
</gene>
<dbReference type="RefSeq" id="WP_006729488.1">
    <property type="nucleotide sequence ID" value="NZ_AZET01000002.1"/>
</dbReference>
<sequence length="216" mass="25443">MSNYKYANSGFNPKLIENVSLVGKYDMPLIKKEEIEGIKEFIPFEKRNLHNEKNVGIHFYIYDGAFKQILDNPQKYMDELKKFNAVISPDFSICYDMPIVRQMYSTYMNRVMGAYYQNNGIKVIPNVRWGDSRSYEFCFEGLEKEGTYAIGSYGQIKRNSNRYYFEKGLEEFFKRLNPQKIYVYGAMPDSIFGNYINETNLISIEPYTSKIYRGDI</sequence>
<dbReference type="Proteomes" id="UP000004115">
    <property type="component" value="Unassembled WGS sequence"/>
</dbReference>
<protein>
    <recommendedName>
        <fullName evidence="3">DUF4417 domain-containing protein</fullName>
    </recommendedName>
</protein>
<dbReference type="GeneID" id="93221894"/>
<organism evidence="1 2">
    <name type="scientific">Lactobacillus iners DSM 13335</name>
    <dbReference type="NCBI Taxonomy" id="525328"/>
    <lineage>
        <taxon>Bacteria</taxon>
        <taxon>Bacillati</taxon>
        <taxon>Bacillota</taxon>
        <taxon>Bacilli</taxon>
        <taxon>Lactobacillales</taxon>
        <taxon>Lactobacillaceae</taxon>
        <taxon>Lactobacillus</taxon>
    </lineage>
</organism>
<name>C8PBL2_9LACO</name>
<keyword evidence="2" id="KW-1185">Reference proteome</keyword>
<dbReference type="AlphaFoldDB" id="C8PBL2"/>
<dbReference type="InterPro" id="IPR025530">
    <property type="entry name" value="DUF4417"/>
</dbReference>
<reference evidence="1 2" key="1">
    <citation type="submission" date="2009-09" db="EMBL/GenBank/DDBJ databases">
        <authorList>
            <person name="Qin X."/>
            <person name="Bachman B."/>
            <person name="Battles P."/>
            <person name="Bell A."/>
            <person name="Bess C."/>
            <person name="Bickham C."/>
            <person name="Chaboub L."/>
            <person name="Chen D."/>
            <person name="Coyle M."/>
            <person name="Deiros D.R."/>
            <person name="Dinh H."/>
            <person name="Forbes L."/>
            <person name="Fowler G."/>
            <person name="Francisco L."/>
            <person name="Fu Q."/>
            <person name="Gubbala S."/>
            <person name="Hale W."/>
            <person name="Han Y."/>
            <person name="Hemphill L."/>
            <person name="Highlander S.K."/>
            <person name="Hirani K."/>
            <person name="Hogues M."/>
            <person name="Jackson L."/>
            <person name="Jakkamsetti A."/>
            <person name="Javaid M."/>
            <person name="Jiang H."/>
            <person name="Korchina V."/>
            <person name="Kovar C."/>
            <person name="Lara F."/>
            <person name="Lee S."/>
            <person name="Mata R."/>
            <person name="Mathew T."/>
            <person name="Moen C."/>
            <person name="Morales K."/>
            <person name="Munidasa M."/>
            <person name="Nazareth L."/>
            <person name="Ngo R."/>
            <person name="Nguyen L."/>
            <person name="Okwuonu G."/>
            <person name="Ongeri F."/>
            <person name="Patil S."/>
            <person name="Petrosino J."/>
            <person name="Pham C."/>
            <person name="Pham P."/>
            <person name="Pu L.-L."/>
            <person name="Puazo M."/>
            <person name="Raj R."/>
            <person name="Reid J."/>
            <person name="Rouhana J."/>
            <person name="Saada N."/>
            <person name="Shang Y."/>
            <person name="Simmons D."/>
            <person name="Thornton R."/>
            <person name="Warren J."/>
            <person name="Weissenberger G."/>
            <person name="Zhang J."/>
            <person name="Zhang L."/>
            <person name="Zhou C."/>
            <person name="Zhu D."/>
            <person name="Muzny D."/>
            <person name="Worley K."/>
            <person name="Gibbs R."/>
        </authorList>
    </citation>
    <scope>NUCLEOTIDE SEQUENCE [LARGE SCALE GENOMIC DNA]</scope>
    <source>
        <strain evidence="1 2">DSM 13335</strain>
    </source>
</reference>
<evidence type="ECO:0008006" key="3">
    <source>
        <dbReference type="Google" id="ProtNLM"/>
    </source>
</evidence>
<evidence type="ECO:0000313" key="2">
    <source>
        <dbReference type="Proteomes" id="UP000004115"/>
    </source>
</evidence>
<comment type="caution">
    <text evidence="1">The sequence shown here is derived from an EMBL/GenBank/DDBJ whole genome shotgun (WGS) entry which is preliminary data.</text>
</comment>
<accession>C8PBL2</accession>
<dbReference type="Pfam" id="PF14386">
    <property type="entry name" value="DUF4417"/>
    <property type="match status" value="1"/>
</dbReference>
<dbReference type="PATRIC" id="fig|525328.13.peg.623"/>
<dbReference type="HOGENOM" id="CLU_100122_0_0_9"/>
<evidence type="ECO:0000313" key="1">
    <source>
        <dbReference type="EMBL" id="EEW52161.1"/>
    </source>
</evidence>
<dbReference type="OrthoDB" id="9800801at2"/>